<dbReference type="OrthoDB" id="116216at2759"/>
<evidence type="ECO:0000313" key="3">
    <source>
        <dbReference type="Proteomes" id="UP001154078"/>
    </source>
</evidence>
<gene>
    <name evidence="2" type="ORF">MELIAE_LOCUS1056</name>
</gene>
<proteinExistence type="predicted"/>
<name>A0A9P0AS01_BRAAE</name>
<keyword evidence="3" id="KW-1185">Reference proteome</keyword>
<dbReference type="AlphaFoldDB" id="A0A9P0AS01"/>
<dbReference type="Proteomes" id="UP001154078">
    <property type="component" value="Chromosome 1"/>
</dbReference>
<reference evidence="2" key="1">
    <citation type="submission" date="2021-12" db="EMBL/GenBank/DDBJ databases">
        <authorList>
            <person name="King R."/>
        </authorList>
    </citation>
    <scope>NUCLEOTIDE SEQUENCE</scope>
</reference>
<feature type="region of interest" description="Disordered" evidence="1">
    <location>
        <begin position="1"/>
        <end position="23"/>
    </location>
</feature>
<organism evidence="2 3">
    <name type="scientific">Brassicogethes aeneus</name>
    <name type="common">Rape pollen beetle</name>
    <name type="synonym">Meligethes aeneus</name>
    <dbReference type="NCBI Taxonomy" id="1431903"/>
    <lineage>
        <taxon>Eukaryota</taxon>
        <taxon>Metazoa</taxon>
        <taxon>Ecdysozoa</taxon>
        <taxon>Arthropoda</taxon>
        <taxon>Hexapoda</taxon>
        <taxon>Insecta</taxon>
        <taxon>Pterygota</taxon>
        <taxon>Neoptera</taxon>
        <taxon>Endopterygota</taxon>
        <taxon>Coleoptera</taxon>
        <taxon>Polyphaga</taxon>
        <taxon>Cucujiformia</taxon>
        <taxon>Nitidulidae</taxon>
        <taxon>Meligethinae</taxon>
        <taxon>Brassicogethes</taxon>
    </lineage>
</organism>
<evidence type="ECO:0000256" key="1">
    <source>
        <dbReference type="SAM" id="MobiDB-lite"/>
    </source>
</evidence>
<dbReference type="EMBL" id="OV121132">
    <property type="protein sequence ID" value="CAH0546998.1"/>
    <property type="molecule type" value="Genomic_DNA"/>
</dbReference>
<protein>
    <submittedName>
        <fullName evidence="2">Uncharacterized protein</fullName>
    </submittedName>
</protein>
<evidence type="ECO:0000313" key="2">
    <source>
        <dbReference type="EMBL" id="CAH0546998.1"/>
    </source>
</evidence>
<accession>A0A9P0AS01</accession>
<sequence length="252" mass="27843">MSLPGSLPGSCRGEPPVQVGGSVTPTEEQLLCLQSDKDALVKVMTNDHHTSGIDSRAWSITETIVPFFGTSKNQNMMELISAIKTTPASVPRVSLQKFNPEDPSADLISWCSTVDMCLSKNPLAATLINMFNGRPKESECLLSYNSRLMTYLTSRWKSMSIEKITVSAVLAHMAQFDNRLKRLLFTTSIKNRAQLQSELKAFSYGHKSSTTIKCQFCGKVGYKISECRFRINESENTSGIHQSSASASPYLK</sequence>